<protein>
    <recommendedName>
        <fullName evidence="1">GGDEF domain-containing protein</fullName>
    </recommendedName>
</protein>
<dbReference type="SUPFAM" id="SSF55781">
    <property type="entry name" value="GAF domain-like"/>
    <property type="match status" value="1"/>
</dbReference>
<dbReference type="Pfam" id="PF00990">
    <property type="entry name" value="GGDEF"/>
    <property type="match status" value="1"/>
</dbReference>
<dbReference type="InterPro" id="IPR029016">
    <property type="entry name" value="GAF-like_dom_sf"/>
</dbReference>
<dbReference type="SMART" id="SM00267">
    <property type="entry name" value="GGDEF"/>
    <property type="match status" value="1"/>
</dbReference>
<dbReference type="PANTHER" id="PTHR46663">
    <property type="entry name" value="DIGUANYLATE CYCLASE DGCT-RELATED"/>
    <property type="match status" value="1"/>
</dbReference>
<dbReference type="Proteomes" id="UP000028701">
    <property type="component" value="Unassembled WGS sequence"/>
</dbReference>
<evidence type="ECO:0000313" key="3">
    <source>
        <dbReference type="Proteomes" id="UP000028701"/>
    </source>
</evidence>
<comment type="caution">
    <text evidence="2">The sequence shown here is derived from an EMBL/GenBank/DDBJ whole genome shotgun (WGS) entry which is preliminary data.</text>
</comment>
<dbReference type="SMART" id="SM00065">
    <property type="entry name" value="GAF"/>
    <property type="match status" value="1"/>
</dbReference>
<feature type="domain" description="GGDEF" evidence="1">
    <location>
        <begin position="209"/>
        <end position="342"/>
    </location>
</feature>
<dbReference type="InterPro" id="IPR029787">
    <property type="entry name" value="Nucleotide_cyclase"/>
</dbReference>
<dbReference type="PANTHER" id="PTHR46663:SF4">
    <property type="entry name" value="DIGUANYLATE CYCLASE DGCT-RELATED"/>
    <property type="match status" value="1"/>
</dbReference>
<name>A0A081D0H1_9HYPH</name>
<dbReference type="InterPro" id="IPR003018">
    <property type="entry name" value="GAF"/>
</dbReference>
<dbReference type="Gene3D" id="3.30.70.270">
    <property type="match status" value="1"/>
</dbReference>
<proteinExistence type="predicted"/>
<dbReference type="EMBL" id="BBJU01000025">
    <property type="protein sequence ID" value="GAK72417.1"/>
    <property type="molecule type" value="Genomic_DNA"/>
</dbReference>
<gene>
    <name evidence="2" type="ORF">RRU01S_25_01070</name>
</gene>
<dbReference type="eggNOG" id="COG2199">
    <property type="taxonomic scope" value="Bacteria"/>
</dbReference>
<dbReference type="RefSeq" id="WP_045231846.1">
    <property type="nucleotide sequence ID" value="NZ_BBJU01000025.1"/>
</dbReference>
<dbReference type="OrthoDB" id="315417at2"/>
<accession>A0A081D0H1</accession>
<dbReference type="AlphaFoldDB" id="A0A081D0H1"/>
<dbReference type="InterPro" id="IPR000160">
    <property type="entry name" value="GGDEF_dom"/>
</dbReference>
<dbReference type="InterPro" id="IPR052163">
    <property type="entry name" value="DGC-Regulatory_Protein"/>
</dbReference>
<evidence type="ECO:0000313" key="2">
    <source>
        <dbReference type="EMBL" id="GAK72417.1"/>
    </source>
</evidence>
<dbReference type="Pfam" id="PF01590">
    <property type="entry name" value="GAF"/>
    <property type="match status" value="1"/>
</dbReference>
<organism evidence="2 3">
    <name type="scientific">Agrobacterium rubi TR3 = NBRC 13261</name>
    <dbReference type="NCBI Taxonomy" id="1368415"/>
    <lineage>
        <taxon>Bacteria</taxon>
        <taxon>Pseudomonadati</taxon>
        <taxon>Pseudomonadota</taxon>
        <taxon>Alphaproteobacteria</taxon>
        <taxon>Hyphomicrobiales</taxon>
        <taxon>Rhizobiaceae</taxon>
        <taxon>Rhizobium/Agrobacterium group</taxon>
        <taxon>Agrobacterium</taxon>
    </lineage>
</organism>
<dbReference type="Gene3D" id="3.30.450.40">
    <property type="match status" value="1"/>
</dbReference>
<dbReference type="CDD" id="cd01949">
    <property type="entry name" value="GGDEF"/>
    <property type="match status" value="1"/>
</dbReference>
<reference evidence="2 3" key="1">
    <citation type="submission" date="2014-08" db="EMBL/GenBank/DDBJ databases">
        <title>Whole genome shotgun sequence of Rhizobium rubi NBRC 13261.</title>
        <authorList>
            <person name="Katano-Makiyama Y."/>
            <person name="Hosoyama A."/>
            <person name="Hashimoto M."/>
            <person name="Hosoyama Y."/>
            <person name="Noguchi M."/>
            <person name="Tsuchikane K."/>
            <person name="Uohara A."/>
            <person name="Ohji S."/>
            <person name="Ichikawa N."/>
            <person name="Kimura A."/>
            <person name="Yamazoe A."/>
            <person name="Fujita N."/>
        </authorList>
    </citation>
    <scope>NUCLEOTIDE SEQUENCE [LARGE SCALE GENOMIC DNA]</scope>
    <source>
        <strain evidence="2 3">NBRC 13261</strain>
    </source>
</reference>
<dbReference type="NCBIfam" id="TIGR00254">
    <property type="entry name" value="GGDEF"/>
    <property type="match status" value="1"/>
</dbReference>
<dbReference type="InterPro" id="IPR043128">
    <property type="entry name" value="Rev_trsase/Diguanyl_cyclase"/>
</dbReference>
<sequence>MGQSAPWPVNETERLVAVRSILSLASGPTPELAALSQLAKGVFDMDRAAIHIVDEDWLRIAHQAGIQVSECSRDISICTRVVLSNDVLIVPDLSAHPDMRGFPYVEGGPKFRFYAGAPIELEPGLTVGAFCILDTSPRQLQPGEVESLKRFAVLAAALLRLQKANFTMSLAERALRDAAMTDPLTGFYNRKALSALVDSQMYAALQSNETFGALYLDMDGFKTINDTLGHGVGDRVLHEAASRIRDVIRAEDIAVRMGGDEFAVFVPRPAGSQELSILAERLLEAFRQPFNIDGRLVHAPLSIGGAIAPQAGQDCLTLLQSVDEALYQAKKDGRDRFVSRAI</sequence>
<evidence type="ECO:0000259" key="1">
    <source>
        <dbReference type="PROSITE" id="PS50887"/>
    </source>
</evidence>
<dbReference type="PROSITE" id="PS50887">
    <property type="entry name" value="GGDEF"/>
    <property type="match status" value="1"/>
</dbReference>
<dbReference type="SUPFAM" id="SSF55073">
    <property type="entry name" value="Nucleotide cyclase"/>
    <property type="match status" value="1"/>
</dbReference>